<proteinExistence type="predicted"/>
<name>R9P1K8_PSEHS</name>
<dbReference type="RefSeq" id="XP_012188713.1">
    <property type="nucleotide sequence ID" value="XM_012333323.1"/>
</dbReference>
<dbReference type="Proteomes" id="UP000014071">
    <property type="component" value="Unassembled WGS sequence"/>
</dbReference>
<sequence>MFRRSTSPFVCSSHRAFRHVVSANVGTLEGMDRALSMEAEACRTSNANRKSFNDLQCLRAVAPYAVQYLCLAVQITLVCARLVERARPFVRREEQRFLLPASSAASFPLPLLCQQSASVAPASSPYSTHSPLILGPQHRPSFCYSSLLFSTFSSPPLSTPTPNLTPLRSCL</sequence>
<dbReference type="EMBL" id="DF238790">
    <property type="protein sequence ID" value="GAC95126.1"/>
    <property type="molecule type" value="Genomic_DNA"/>
</dbReference>
<evidence type="ECO:0000313" key="2">
    <source>
        <dbReference type="Proteomes" id="UP000014071"/>
    </source>
</evidence>
<gene>
    <name evidence="1" type="ORF">PHSY_002701</name>
</gene>
<organism evidence="1 2">
    <name type="scientific">Pseudozyma hubeiensis (strain SY62)</name>
    <name type="common">Yeast</name>
    <dbReference type="NCBI Taxonomy" id="1305764"/>
    <lineage>
        <taxon>Eukaryota</taxon>
        <taxon>Fungi</taxon>
        <taxon>Dikarya</taxon>
        <taxon>Basidiomycota</taxon>
        <taxon>Ustilaginomycotina</taxon>
        <taxon>Ustilaginomycetes</taxon>
        <taxon>Ustilaginales</taxon>
        <taxon>Ustilaginaceae</taxon>
        <taxon>Pseudozyma</taxon>
    </lineage>
</organism>
<reference evidence="2" key="1">
    <citation type="journal article" date="2013" name="Genome Announc.">
        <title>Draft genome sequence of the basidiomycetous yeast-like fungus Pseudozyma hubeiensis SY62, which produces an abundant amount of the biosurfactant mannosylerythritol lipids.</title>
        <authorList>
            <person name="Konishi M."/>
            <person name="Hatada Y."/>
            <person name="Horiuchi J."/>
        </authorList>
    </citation>
    <scope>NUCLEOTIDE SEQUENCE [LARGE SCALE GENOMIC DNA]</scope>
    <source>
        <strain evidence="2">SY62</strain>
    </source>
</reference>
<evidence type="ECO:0000313" key="1">
    <source>
        <dbReference type="EMBL" id="GAC95126.1"/>
    </source>
</evidence>
<accession>R9P1K8</accession>
<keyword evidence="2" id="KW-1185">Reference proteome</keyword>
<protein>
    <submittedName>
        <fullName evidence="1">Transcription factor, putative</fullName>
    </submittedName>
</protein>
<dbReference type="AlphaFoldDB" id="R9P1K8"/>
<dbReference type="HOGENOM" id="CLU_1563551_0_0_1"/>
<dbReference type="GeneID" id="24107992"/>